<dbReference type="PANTHER" id="PTHR43742">
    <property type="entry name" value="TRIMETHYLAMINE-N-OXIDE REDUCTASE"/>
    <property type="match status" value="1"/>
</dbReference>
<reference evidence="11" key="1">
    <citation type="submission" date="2008-06" db="EMBL/GenBank/DDBJ databases">
        <title>Complete sequence of Chlorobium phaeobacteroides BS1.</title>
        <authorList>
            <consortium name="US DOE Joint Genome Institute"/>
            <person name="Lucas S."/>
            <person name="Copeland A."/>
            <person name="Lapidus A."/>
            <person name="Glavina del Rio T."/>
            <person name="Dalin E."/>
            <person name="Tice H."/>
            <person name="Bruce D."/>
            <person name="Goodwin L."/>
            <person name="Pitluck S."/>
            <person name="Schmutz J."/>
            <person name="Larimer F."/>
            <person name="Land M."/>
            <person name="Hauser L."/>
            <person name="Kyrpides N."/>
            <person name="Ovchinnikova G."/>
            <person name="Li T."/>
            <person name="Liu Z."/>
            <person name="Zhao F."/>
            <person name="Overmann J."/>
            <person name="Bryant D.A."/>
            <person name="Richardson P."/>
        </authorList>
    </citation>
    <scope>NUCLEOTIDE SEQUENCE [LARGE SCALE GENOMIC DNA]</scope>
    <source>
        <strain evidence="11">BS1</strain>
    </source>
</reference>
<dbReference type="Gene3D" id="3.40.228.10">
    <property type="entry name" value="Dimethylsulfoxide Reductase, domain 2"/>
    <property type="match status" value="1"/>
</dbReference>
<dbReference type="eggNOG" id="COG0243">
    <property type="taxonomic scope" value="Bacteria"/>
</dbReference>
<dbReference type="PANTHER" id="PTHR43742:SF9">
    <property type="entry name" value="TETRATHIONATE REDUCTASE SUBUNIT A"/>
    <property type="match status" value="1"/>
</dbReference>
<gene>
    <name evidence="11" type="ordered locus">Cphamn1_1863</name>
</gene>
<dbReference type="STRING" id="331678.Cphamn1_1863"/>
<evidence type="ECO:0000256" key="8">
    <source>
        <dbReference type="ARBA" id="ARBA00023004"/>
    </source>
</evidence>
<dbReference type="GO" id="GO:0043546">
    <property type="term" value="F:molybdopterin cofactor binding"/>
    <property type="evidence" value="ECO:0007669"/>
    <property type="project" value="InterPro"/>
</dbReference>
<dbReference type="InterPro" id="IPR027467">
    <property type="entry name" value="MopterinOxRdtase_cofactor_BS"/>
</dbReference>
<dbReference type="Pfam" id="PF00384">
    <property type="entry name" value="Molybdopterin"/>
    <property type="match status" value="1"/>
</dbReference>
<dbReference type="InterPro" id="IPR019546">
    <property type="entry name" value="TAT_signal_bac_arc"/>
</dbReference>
<dbReference type="KEGG" id="cpb:Cphamn1_1863"/>
<keyword evidence="8" id="KW-0408">Iron</keyword>
<feature type="domain" description="4Fe-4S Mo/W bis-MGD-type" evidence="10">
    <location>
        <begin position="45"/>
        <end position="105"/>
    </location>
</feature>
<dbReference type="InterPro" id="IPR050612">
    <property type="entry name" value="Prok_Mopterin_Oxidored"/>
</dbReference>
<dbReference type="Gene3D" id="2.40.40.20">
    <property type="match status" value="1"/>
</dbReference>
<keyword evidence="7" id="KW-0560">Oxidoreductase</keyword>
<keyword evidence="9" id="KW-0411">Iron-sulfur</keyword>
<dbReference type="SUPFAM" id="SSF50692">
    <property type="entry name" value="ADC-like"/>
    <property type="match status" value="1"/>
</dbReference>
<comment type="similarity">
    <text evidence="2">Belongs to the prokaryotic molybdopterin-containing oxidoreductase family.</text>
</comment>
<comment type="cofactor">
    <cofactor evidence="1">
        <name>[4Fe-4S] cluster</name>
        <dbReference type="ChEBI" id="CHEBI:49883"/>
    </cofactor>
</comment>
<dbReference type="Pfam" id="PF04879">
    <property type="entry name" value="Molybdop_Fe4S4"/>
    <property type="match status" value="1"/>
</dbReference>
<evidence type="ECO:0000256" key="7">
    <source>
        <dbReference type="ARBA" id="ARBA00023002"/>
    </source>
</evidence>
<dbReference type="InterPro" id="IPR006656">
    <property type="entry name" value="Mopterin_OxRdtase"/>
</dbReference>
<dbReference type="PROSITE" id="PS00551">
    <property type="entry name" value="MOLYBDOPTERIN_PROK_1"/>
    <property type="match status" value="1"/>
</dbReference>
<keyword evidence="6" id="KW-0732">Signal</keyword>
<evidence type="ECO:0000259" key="10">
    <source>
        <dbReference type="PROSITE" id="PS51669"/>
    </source>
</evidence>
<evidence type="ECO:0000256" key="2">
    <source>
        <dbReference type="ARBA" id="ARBA00010312"/>
    </source>
</evidence>
<dbReference type="InterPro" id="IPR009010">
    <property type="entry name" value="Asp_de-COase-like_dom_sf"/>
</dbReference>
<evidence type="ECO:0000256" key="6">
    <source>
        <dbReference type="ARBA" id="ARBA00022729"/>
    </source>
</evidence>
<dbReference type="Gene3D" id="3.40.50.740">
    <property type="match status" value="1"/>
</dbReference>
<evidence type="ECO:0000256" key="9">
    <source>
        <dbReference type="ARBA" id="ARBA00023014"/>
    </source>
</evidence>
<dbReference type="SUPFAM" id="SSF53706">
    <property type="entry name" value="Formate dehydrogenase/DMSO reductase, domains 1-3"/>
    <property type="match status" value="1"/>
</dbReference>
<dbReference type="CDD" id="cd02778">
    <property type="entry name" value="MopB_CT_Thiosulfate-R-like"/>
    <property type="match status" value="1"/>
</dbReference>
<dbReference type="EMBL" id="CP001101">
    <property type="protein sequence ID" value="ACE04780.1"/>
    <property type="molecule type" value="Genomic_DNA"/>
</dbReference>
<dbReference type="SMART" id="SM00926">
    <property type="entry name" value="Molybdop_Fe4S4"/>
    <property type="match status" value="1"/>
</dbReference>
<dbReference type="Pfam" id="PF10518">
    <property type="entry name" value="TAT_signal"/>
    <property type="match status" value="1"/>
</dbReference>
<dbReference type="InterPro" id="IPR006311">
    <property type="entry name" value="TAT_signal"/>
</dbReference>
<dbReference type="PROSITE" id="PS51669">
    <property type="entry name" value="4FE4S_MOW_BIS_MGD"/>
    <property type="match status" value="1"/>
</dbReference>
<accession>B3ELT9</accession>
<dbReference type="GO" id="GO:0016491">
    <property type="term" value="F:oxidoreductase activity"/>
    <property type="evidence" value="ECO:0007669"/>
    <property type="project" value="UniProtKB-KW"/>
</dbReference>
<dbReference type="Pfam" id="PF01568">
    <property type="entry name" value="Molydop_binding"/>
    <property type="match status" value="1"/>
</dbReference>
<dbReference type="NCBIfam" id="TIGR01409">
    <property type="entry name" value="TAT_signal_seq"/>
    <property type="match status" value="1"/>
</dbReference>
<dbReference type="GO" id="GO:0046872">
    <property type="term" value="F:metal ion binding"/>
    <property type="evidence" value="ECO:0007669"/>
    <property type="project" value="UniProtKB-KW"/>
</dbReference>
<keyword evidence="4" id="KW-0500">Molybdenum</keyword>
<dbReference type="AlphaFoldDB" id="B3ELT9"/>
<evidence type="ECO:0000256" key="4">
    <source>
        <dbReference type="ARBA" id="ARBA00022505"/>
    </source>
</evidence>
<dbReference type="InterPro" id="IPR006657">
    <property type="entry name" value="MoPterin_dinucl-bd_dom"/>
</dbReference>
<keyword evidence="5" id="KW-0479">Metal-binding</keyword>
<protein>
    <submittedName>
        <fullName evidence="11">Molybdopterin oxidoreductase</fullName>
    </submittedName>
</protein>
<proteinExistence type="inferred from homology"/>
<organism evidence="11">
    <name type="scientific">Chlorobium phaeobacteroides (strain BS1)</name>
    <dbReference type="NCBI Taxonomy" id="331678"/>
    <lineage>
        <taxon>Bacteria</taxon>
        <taxon>Pseudomonadati</taxon>
        <taxon>Chlorobiota</taxon>
        <taxon>Chlorobiia</taxon>
        <taxon>Chlorobiales</taxon>
        <taxon>Chlorobiaceae</taxon>
        <taxon>Chlorobium/Pelodictyon group</taxon>
        <taxon>Chlorobium</taxon>
    </lineage>
</organism>
<dbReference type="Gene3D" id="3.30.200.210">
    <property type="match status" value="1"/>
</dbReference>
<name>B3ELT9_CHLPB</name>
<dbReference type="InterPro" id="IPR006963">
    <property type="entry name" value="Mopterin_OxRdtase_4Fe-4S_dom"/>
</dbReference>
<dbReference type="GO" id="GO:0051539">
    <property type="term" value="F:4 iron, 4 sulfur cluster binding"/>
    <property type="evidence" value="ECO:0007669"/>
    <property type="project" value="UniProtKB-KW"/>
</dbReference>
<sequence length="932" mass="103276">MKKKISRRQFLKAAGVLGGMALLRPVWDSGREERAVQAQSSSGNVIWVPSICNFCSSFCDINVAVKTVDGQKRAVKIEGNRNSPLNRGKICARGQAGLRQLYDPDRIKEPLIRVEGSKRGEWNFRVATWDEAYDYIASRFKKVNPWEIAMIGGWTACVSYMHFSLPFVRTLEIPNIIASPMQHCVTAGHLGTDLVTGNFNVHDEVLADFENARYILFSQNNASVAAISTARAVRFSEARKKGAKVVCLDPRQSELASKADEWIAIRPGTDHAFFLAMIHTMLREELYNKAFLANHTNAPFLTFKESSGTRELAAGMGSDGKPDAYYIYDEISGTVRPVAAYTNRNDRTKNGEPVVPALRVPAGTVWNSKPVTTVFDLFIENTSSFTPEWASAITDIPAETIRRIALEFGQARPALVDPGWMGSRYHHVIAQRRMQAIIQTLVGGIDVTGGWLMNGEYRHKAENAWHMKRHGTDQAEEPKEIPPVMLPGMAFANGLIDIFANPASWSHGKPALSFAWAQEQQKQGKPSVFLPAMADTGLLEAVRGDMVYNGEPYNIKAFFMNAANPIRHYFPAERWEEILSSSTVDLVVTIDVLPSDTTAFADVILPNHTYLERNEPLLYPLGPDTNLGFATRLRAVEPLYNTRDAADIFCEITDRMGKLDNYLAGIAEYAGLDEALLKHEIKSARDAGKPYNEAFLKASFEALGHLSEHVTGEKLSGSEVEKTIREKGVIILKNAEELLAESAMPAKIPVPTMSGRLELFSPILASFTRAAGPNPLWDPVLGYVPLSLSDDRNKNSLDRDEFYFTYGKVPVVSHASTNNNNALLSSLTTPKKGAFTGLWLNKSRAEELGFEQGQIIEIENLRYNKIVRATLFVTEMIRPDTVFLPSAYGSKNPKLGIAGGKGTALNELMPYSIEPLAASFMSQEFTVRIRPT</sequence>
<keyword evidence="3" id="KW-0004">4Fe-4S</keyword>
<evidence type="ECO:0000313" key="11">
    <source>
        <dbReference type="EMBL" id="ACE04780.1"/>
    </source>
</evidence>
<dbReference type="PROSITE" id="PS51318">
    <property type="entry name" value="TAT"/>
    <property type="match status" value="1"/>
</dbReference>
<evidence type="ECO:0000256" key="3">
    <source>
        <dbReference type="ARBA" id="ARBA00022485"/>
    </source>
</evidence>
<evidence type="ECO:0000256" key="5">
    <source>
        <dbReference type="ARBA" id="ARBA00022723"/>
    </source>
</evidence>
<evidence type="ECO:0000256" key="1">
    <source>
        <dbReference type="ARBA" id="ARBA00001966"/>
    </source>
</evidence>
<dbReference type="OrthoDB" id="9792592at2"/>
<dbReference type="CDD" id="cd02755">
    <property type="entry name" value="MopB_Thiosulfate-R-like"/>
    <property type="match status" value="1"/>
</dbReference>
<dbReference type="HOGENOM" id="CLU_000422_13_3_10"/>